<proteinExistence type="predicted"/>
<organism evidence="3 4">
    <name type="scientific">Demequina activiva</name>
    <dbReference type="NCBI Taxonomy" id="1582364"/>
    <lineage>
        <taxon>Bacteria</taxon>
        <taxon>Bacillati</taxon>
        <taxon>Actinomycetota</taxon>
        <taxon>Actinomycetes</taxon>
        <taxon>Micrococcales</taxon>
        <taxon>Demequinaceae</taxon>
        <taxon>Demequina</taxon>
    </lineage>
</organism>
<evidence type="ECO:0000313" key="4">
    <source>
        <dbReference type="Proteomes" id="UP000652354"/>
    </source>
</evidence>
<keyword evidence="2" id="KW-1133">Transmembrane helix</keyword>
<gene>
    <name evidence="3" type="ORF">Dac01nite_22720</name>
</gene>
<dbReference type="RefSeq" id="WP_203657101.1">
    <property type="nucleotide sequence ID" value="NZ_BONR01000006.1"/>
</dbReference>
<dbReference type="EMBL" id="BONR01000006">
    <property type="protein sequence ID" value="GIG55520.1"/>
    <property type="molecule type" value="Genomic_DNA"/>
</dbReference>
<dbReference type="Proteomes" id="UP000652354">
    <property type="component" value="Unassembled WGS sequence"/>
</dbReference>
<evidence type="ECO:0000256" key="1">
    <source>
        <dbReference type="SAM" id="MobiDB-lite"/>
    </source>
</evidence>
<evidence type="ECO:0000256" key="2">
    <source>
        <dbReference type="SAM" id="Phobius"/>
    </source>
</evidence>
<dbReference type="AlphaFoldDB" id="A0A919Q843"/>
<keyword evidence="2" id="KW-0812">Transmembrane</keyword>
<accession>A0A919Q843</accession>
<comment type="caution">
    <text evidence="3">The sequence shown here is derived from an EMBL/GenBank/DDBJ whole genome shotgun (WGS) entry which is preliminary data.</text>
</comment>
<evidence type="ECO:0008006" key="5">
    <source>
        <dbReference type="Google" id="ProtNLM"/>
    </source>
</evidence>
<dbReference type="PANTHER" id="PTHR37826:SF3">
    <property type="entry name" value="J DOMAIN-CONTAINING PROTEIN"/>
    <property type="match status" value="1"/>
</dbReference>
<dbReference type="PANTHER" id="PTHR37826">
    <property type="entry name" value="FLOTILLIN BAND_7_5 DOMAIN PROTEIN"/>
    <property type="match status" value="1"/>
</dbReference>
<sequence>MTEPTSSPGSPAPQPRGAGEPPISENADPRLIDTTTGQAHGHDDCPRCGSTEVSRKGNTMSLICGFCRYEWVGMRLEEAHGLGEGIGDLAGRVMTSGATDITSADTLITIKCTGCGSEVVVDTERTLEARCHWCRSILSINDKIPNGAVPDGILPFHVTKQDAMARIGEFAGKRTFFALKKFREEFKADNVLGVYLPYMTVDGNVNARLHGQGEVLTRKYTVQTGKNSRTTYYDADVYDVVRDFDLHIDDLIVESSATRSNIDNRSNTNNIINSLLPFDVKNMVAFDSNYLGEASAEKRDLNIDDVARKAHSQFLTMARESIRDDITGYDRGVRWTHEEMDVHGSRWASLFLPIWLYSYAETQDDGQVMVHYIAVNGRHGNVMGSVPINKSRLWGVTLLSTALAAAVMWPMAFLVTVAA</sequence>
<protein>
    <recommendedName>
        <fullName evidence="5">TFIIB-type zinc ribbon-containing protein</fullName>
    </recommendedName>
</protein>
<feature type="region of interest" description="Disordered" evidence="1">
    <location>
        <begin position="1"/>
        <end position="54"/>
    </location>
</feature>
<reference evidence="3" key="1">
    <citation type="submission" date="2021-01" db="EMBL/GenBank/DDBJ databases">
        <title>Whole genome shotgun sequence of Demequina activiva NBRC 110675.</title>
        <authorList>
            <person name="Komaki H."/>
            <person name="Tamura T."/>
        </authorList>
    </citation>
    <scope>NUCLEOTIDE SEQUENCE</scope>
    <source>
        <strain evidence="3">NBRC 110675</strain>
    </source>
</reference>
<evidence type="ECO:0000313" key="3">
    <source>
        <dbReference type="EMBL" id="GIG55520.1"/>
    </source>
</evidence>
<feature type="transmembrane region" description="Helical" evidence="2">
    <location>
        <begin position="393"/>
        <end position="418"/>
    </location>
</feature>
<keyword evidence="2" id="KW-0472">Membrane</keyword>
<name>A0A919Q843_9MICO</name>
<keyword evidence="4" id="KW-1185">Reference proteome</keyword>